<organism evidence="1 2">
    <name type="scientific">Virgibacillus litoralis</name>
    <dbReference type="NCBI Taxonomy" id="578221"/>
    <lineage>
        <taxon>Bacteria</taxon>
        <taxon>Bacillati</taxon>
        <taxon>Bacillota</taxon>
        <taxon>Bacilli</taxon>
        <taxon>Bacillales</taxon>
        <taxon>Bacillaceae</taxon>
        <taxon>Virgibacillus</taxon>
    </lineage>
</organism>
<dbReference type="InterPro" id="IPR036249">
    <property type="entry name" value="Thioredoxin-like_sf"/>
</dbReference>
<evidence type="ECO:0000313" key="2">
    <source>
        <dbReference type="Proteomes" id="UP001519328"/>
    </source>
</evidence>
<protein>
    <recommendedName>
        <fullName evidence="3">DSBA-like thioredoxin domain-containing protein</fullName>
    </recommendedName>
</protein>
<keyword evidence="2" id="KW-1185">Reference proteome</keyword>
<dbReference type="EMBL" id="JAGGKK010000030">
    <property type="protein sequence ID" value="MBP1950791.1"/>
    <property type="molecule type" value="Genomic_DNA"/>
</dbReference>
<reference evidence="1 2" key="1">
    <citation type="submission" date="2021-03" db="EMBL/GenBank/DDBJ databases">
        <title>Genomic Encyclopedia of Type Strains, Phase IV (KMG-IV): sequencing the most valuable type-strain genomes for metagenomic binning, comparative biology and taxonomic classification.</title>
        <authorList>
            <person name="Goeker M."/>
        </authorList>
    </citation>
    <scope>NUCLEOTIDE SEQUENCE [LARGE SCALE GENOMIC DNA]</scope>
    <source>
        <strain evidence="1 2">DSM 21085</strain>
    </source>
</reference>
<dbReference type="SUPFAM" id="SSF52833">
    <property type="entry name" value="Thioredoxin-like"/>
    <property type="match status" value="1"/>
</dbReference>
<gene>
    <name evidence="1" type="ORF">J2Z82_003763</name>
</gene>
<evidence type="ECO:0000313" key="1">
    <source>
        <dbReference type="EMBL" id="MBP1950791.1"/>
    </source>
</evidence>
<sequence length="137" mass="15198">MNKLGLEGEEMVKEAELPSGQQSLNEDFGLARSLGATGFPSIVMVNEDNKGVKIVGSRPLECYVSGLKQVLNIEDLQPKQQPALSALLEKEKLLFSKEIEVMYGVELADIKTFVEKELPSTTYQSKEILGETYFVNK</sequence>
<proteinExistence type="predicted"/>
<name>A0ABS4HIQ8_9BACI</name>
<dbReference type="Gene3D" id="1.10.472.60">
    <property type="entry name" value="putative protein disulfide isomerase domain"/>
    <property type="match status" value="1"/>
</dbReference>
<accession>A0ABS4HIQ8</accession>
<evidence type="ECO:0008006" key="3">
    <source>
        <dbReference type="Google" id="ProtNLM"/>
    </source>
</evidence>
<dbReference type="RefSeq" id="WP_209482246.1">
    <property type="nucleotide sequence ID" value="NZ_JAGGKK010000030.1"/>
</dbReference>
<dbReference type="Proteomes" id="UP001519328">
    <property type="component" value="Unassembled WGS sequence"/>
</dbReference>
<dbReference type="Gene3D" id="3.40.30.10">
    <property type="entry name" value="Glutaredoxin"/>
    <property type="match status" value="1"/>
</dbReference>
<comment type="caution">
    <text evidence="1">The sequence shown here is derived from an EMBL/GenBank/DDBJ whole genome shotgun (WGS) entry which is preliminary data.</text>
</comment>